<dbReference type="PROSITE" id="PS00455">
    <property type="entry name" value="AMP_BINDING"/>
    <property type="match status" value="1"/>
</dbReference>
<evidence type="ECO:0000313" key="4">
    <source>
        <dbReference type="Proteomes" id="UP000464954"/>
    </source>
</evidence>
<evidence type="ECO:0000313" key="3">
    <source>
        <dbReference type="EMBL" id="QHI69774.1"/>
    </source>
</evidence>
<dbReference type="PANTHER" id="PTHR43767">
    <property type="entry name" value="LONG-CHAIN-FATTY-ACID--COA LIGASE"/>
    <property type="match status" value="1"/>
</dbReference>
<dbReference type="KEGG" id="taer:GT409_10030"/>
<gene>
    <name evidence="3" type="ORF">GT409_10030</name>
</gene>
<feature type="domain" description="AMP-dependent synthetase/ligase" evidence="1">
    <location>
        <begin position="16"/>
        <end position="360"/>
    </location>
</feature>
<dbReference type="Pfam" id="PF13193">
    <property type="entry name" value="AMP-binding_C"/>
    <property type="match status" value="1"/>
</dbReference>
<dbReference type="Pfam" id="PF00501">
    <property type="entry name" value="AMP-binding"/>
    <property type="match status" value="1"/>
</dbReference>
<accession>A0A6P1MB56</accession>
<evidence type="ECO:0000259" key="2">
    <source>
        <dbReference type="Pfam" id="PF13193"/>
    </source>
</evidence>
<dbReference type="PANTHER" id="PTHR43767:SF1">
    <property type="entry name" value="NONRIBOSOMAL PEPTIDE SYNTHASE PES1 (EUROFUNG)-RELATED"/>
    <property type="match status" value="1"/>
</dbReference>
<dbReference type="InterPro" id="IPR000873">
    <property type="entry name" value="AMP-dep_synth/lig_dom"/>
</dbReference>
<keyword evidence="4" id="KW-1185">Reference proteome</keyword>
<dbReference type="InterPro" id="IPR050237">
    <property type="entry name" value="ATP-dep_AMP-bd_enzyme"/>
</dbReference>
<dbReference type="RefSeq" id="WP_160628956.1">
    <property type="nucleotide sequence ID" value="NZ_CP047593.1"/>
</dbReference>
<dbReference type="InterPro" id="IPR020845">
    <property type="entry name" value="AMP-binding_CS"/>
</dbReference>
<dbReference type="SUPFAM" id="SSF56801">
    <property type="entry name" value="Acetyl-CoA synthetase-like"/>
    <property type="match status" value="1"/>
</dbReference>
<feature type="domain" description="AMP-binding enzyme C-terminal" evidence="2">
    <location>
        <begin position="410"/>
        <end position="485"/>
    </location>
</feature>
<sequence length="499" mass="54931">MQYNEENIADTLLRNGKPQSPAILQGRNVTSYEALRKMTCDIGCALTKVSEKGECIGLISENSPFCVAAYLGTIHAGRVTVPLPGDISDQLLAHIVNSTKMKAAFVSGRYVKKHDPGLTKLGVQILDENILSTRNADVQMPTINPREDLASIMFTSGSTGTAKGVMVTHRNIECNSRDIIQYLDLTPSDRVMAVLPLHYCFGASLLHTHLMAGGSVVLNNQFMYPESVLDDMEKWECTGLAGVPSTYQILLRKTSLRQRNLPKLRWFQQAGGKLPNPFISEILESFSAARFFLMYGQTEATARLSYLPPERLTDKLGSIGKGLPSTRLEVLQKDGRPVCWGSDEIGEIVASGDNITKGYWADEAETAKFFRNGKLYTGDLARVDSDGFIFVQDRARDFIKTGGKRVGAKEVEDVICELKEIIEAAIIGVPHETMGEMLKAYLVVKSGTALEAEEVRHHVAGRLEAYKVPESVEFISHLPKNSAGKVLKPKLREINQAPA</sequence>
<dbReference type="Proteomes" id="UP000464954">
    <property type="component" value="Chromosome"/>
</dbReference>
<dbReference type="InterPro" id="IPR045851">
    <property type="entry name" value="AMP-bd_C_sf"/>
</dbReference>
<reference evidence="3 4" key="1">
    <citation type="submission" date="2020-01" db="EMBL/GenBank/DDBJ databases">
        <title>Ponticoccus aerotolerans gen. nov., sp. nov., an anaerobic bacterium and proposal of Ponticoccusceae fam. nov., Ponticoccusles ord. nov. and Ponticoccuse classis nov. in the phylum Kiritimatiellaeota.</title>
        <authorList>
            <person name="Zhou L.Y."/>
            <person name="Du Z.J."/>
        </authorList>
    </citation>
    <scope>NUCLEOTIDE SEQUENCE [LARGE SCALE GENOMIC DNA]</scope>
    <source>
        <strain evidence="3 4">S-5007</strain>
    </source>
</reference>
<protein>
    <submittedName>
        <fullName evidence="3">AMP-binding protein</fullName>
    </submittedName>
</protein>
<dbReference type="Gene3D" id="3.30.300.30">
    <property type="match status" value="1"/>
</dbReference>
<organism evidence="3 4">
    <name type="scientific">Tichowtungia aerotolerans</name>
    <dbReference type="NCBI Taxonomy" id="2697043"/>
    <lineage>
        <taxon>Bacteria</taxon>
        <taxon>Pseudomonadati</taxon>
        <taxon>Kiritimatiellota</taxon>
        <taxon>Tichowtungiia</taxon>
        <taxon>Tichowtungiales</taxon>
        <taxon>Tichowtungiaceae</taxon>
        <taxon>Tichowtungia</taxon>
    </lineage>
</organism>
<name>A0A6P1MB56_9BACT</name>
<dbReference type="InterPro" id="IPR042099">
    <property type="entry name" value="ANL_N_sf"/>
</dbReference>
<dbReference type="Gene3D" id="3.40.50.12780">
    <property type="entry name" value="N-terminal domain of ligase-like"/>
    <property type="match status" value="1"/>
</dbReference>
<dbReference type="AlphaFoldDB" id="A0A6P1MB56"/>
<dbReference type="EMBL" id="CP047593">
    <property type="protein sequence ID" value="QHI69774.1"/>
    <property type="molecule type" value="Genomic_DNA"/>
</dbReference>
<dbReference type="InterPro" id="IPR025110">
    <property type="entry name" value="AMP-bd_C"/>
</dbReference>
<proteinExistence type="predicted"/>
<evidence type="ECO:0000259" key="1">
    <source>
        <dbReference type="Pfam" id="PF00501"/>
    </source>
</evidence>
<dbReference type="GO" id="GO:0016878">
    <property type="term" value="F:acid-thiol ligase activity"/>
    <property type="evidence" value="ECO:0007669"/>
    <property type="project" value="UniProtKB-ARBA"/>
</dbReference>